<organism evidence="1 2">
    <name type="scientific">Sphaerosporella brunnea</name>
    <dbReference type="NCBI Taxonomy" id="1250544"/>
    <lineage>
        <taxon>Eukaryota</taxon>
        <taxon>Fungi</taxon>
        <taxon>Dikarya</taxon>
        <taxon>Ascomycota</taxon>
        <taxon>Pezizomycotina</taxon>
        <taxon>Pezizomycetes</taxon>
        <taxon>Pezizales</taxon>
        <taxon>Pyronemataceae</taxon>
        <taxon>Sphaerosporella</taxon>
    </lineage>
</organism>
<evidence type="ECO:0000313" key="2">
    <source>
        <dbReference type="Proteomes" id="UP000326924"/>
    </source>
</evidence>
<dbReference type="InParanoid" id="A0A5J5EJH3"/>
<dbReference type="AlphaFoldDB" id="A0A5J5EJH3"/>
<dbReference type="EMBL" id="VXIS01000305">
    <property type="protein sequence ID" value="KAA8894858.1"/>
    <property type="molecule type" value="Genomic_DNA"/>
</dbReference>
<protein>
    <submittedName>
        <fullName evidence="1">Uncharacterized protein</fullName>
    </submittedName>
</protein>
<keyword evidence="2" id="KW-1185">Reference proteome</keyword>
<accession>A0A5J5EJH3</accession>
<dbReference type="Proteomes" id="UP000326924">
    <property type="component" value="Unassembled WGS sequence"/>
</dbReference>
<comment type="caution">
    <text evidence="1">The sequence shown here is derived from an EMBL/GenBank/DDBJ whole genome shotgun (WGS) entry which is preliminary data.</text>
</comment>
<reference evidence="1 2" key="1">
    <citation type="submission" date="2019-09" db="EMBL/GenBank/DDBJ databases">
        <title>Draft genome of the ectomycorrhizal ascomycete Sphaerosporella brunnea.</title>
        <authorList>
            <consortium name="DOE Joint Genome Institute"/>
            <person name="Benucci G.M."/>
            <person name="Marozzi G."/>
            <person name="Antonielli L."/>
            <person name="Sanchez S."/>
            <person name="Marco P."/>
            <person name="Wang X."/>
            <person name="Falini L.B."/>
            <person name="Barry K."/>
            <person name="Haridas S."/>
            <person name="Lipzen A."/>
            <person name="Labutti K."/>
            <person name="Grigoriev I.V."/>
            <person name="Murat C."/>
            <person name="Martin F."/>
            <person name="Albertini E."/>
            <person name="Donnini D."/>
            <person name="Bonito G."/>
        </authorList>
    </citation>
    <scope>NUCLEOTIDE SEQUENCE [LARGE SCALE GENOMIC DNA]</scope>
    <source>
        <strain evidence="1 2">Sb_GMNB300</strain>
    </source>
</reference>
<name>A0A5J5EJH3_9PEZI</name>
<proteinExistence type="predicted"/>
<evidence type="ECO:0000313" key="1">
    <source>
        <dbReference type="EMBL" id="KAA8894858.1"/>
    </source>
</evidence>
<sequence>MEYLHKTRVNACRALDYRKATIAMWNPYFRGYSNLQCPPRLGHSNFPNCVGPPLSFCEGTCRHPNLTHALEACTLPVRIRREISGHTTAAYRKPPGSCRRLGQRVLLDGAKAPNGHEVLKTFGEKAFSFEASIYECNGYWKLHRWLQERWGKEALAIRFSRMIIRRC</sequence>
<gene>
    <name evidence="1" type="ORF">FN846DRAFT_972310</name>
</gene>